<protein>
    <submittedName>
        <fullName evidence="1">Uncharacterized protein</fullName>
    </submittedName>
</protein>
<dbReference type="Proteomes" id="UP000499080">
    <property type="component" value="Unassembled WGS sequence"/>
</dbReference>
<gene>
    <name evidence="1" type="ORF">AVEN_206739_1</name>
</gene>
<accession>A0A4Y2P4Q1</accession>
<keyword evidence="2" id="KW-1185">Reference proteome</keyword>
<dbReference type="AlphaFoldDB" id="A0A4Y2P4Q1"/>
<dbReference type="EMBL" id="BGPR01010230">
    <property type="protein sequence ID" value="GBN44986.1"/>
    <property type="molecule type" value="Genomic_DNA"/>
</dbReference>
<name>A0A4Y2P4Q1_ARAVE</name>
<comment type="caution">
    <text evidence="1">The sequence shown here is derived from an EMBL/GenBank/DDBJ whole genome shotgun (WGS) entry which is preliminary data.</text>
</comment>
<proteinExistence type="predicted"/>
<organism evidence="1 2">
    <name type="scientific">Araneus ventricosus</name>
    <name type="common">Orbweaver spider</name>
    <name type="synonym">Epeira ventricosa</name>
    <dbReference type="NCBI Taxonomy" id="182803"/>
    <lineage>
        <taxon>Eukaryota</taxon>
        <taxon>Metazoa</taxon>
        <taxon>Ecdysozoa</taxon>
        <taxon>Arthropoda</taxon>
        <taxon>Chelicerata</taxon>
        <taxon>Arachnida</taxon>
        <taxon>Araneae</taxon>
        <taxon>Araneomorphae</taxon>
        <taxon>Entelegynae</taxon>
        <taxon>Araneoidea</taxon>
        <taxon>Araneidae</taxon>
        <taxon>Araneus</taxon>
    </lineage>
</organism>
<sequence length="115" mass="12707">MLIRDKALADISSCCVSTSWVSYHLDRQQLETEGGVLIAITGHPSLDILSHFKELWFDMKALALVRIGDSEPDNAKYLPYNGVETEGGQGAFDDLVASLRGAMESKHHIFEEEVA</sequence>
<evidence type="ECO:0000313" key="2">
    <source>
        <dbReference type="Proteomes" id="UP000499080"/>
    </source>
</evidence>
<reference evidence="1 2" key="1">
    <citation type="journal article" date="2019" name="Sci. Rep.">
        <title>Orb-weaving spider Araneus ventricosus genome elucidates the spidroin gene catalogue.</title>
        <authorList>
            <person name="Kono N."/>
            <person name="Nakamura H."/>
            <person name="Ohtoshi R."/>
            <person name="Moran D.A.P."/>
            <person name="Shinohara A."/>
            <person name="Yoshida Y."/>
            <person name="Fujiwara M."/>
            <person name="Mori M."/>
            <person name="Tomita M."/>
            <person name="Arakawa K."/>
        </authorList>
    </citation>
    <scope>NUCLEOTIDE SEQUENCE [LARGE SCALE GENOMIC DNA]</scope>
</reference>
<evidence type="ECO:0000313" key="1">
    <source>
        <dbReference type="EMBL" id="GBN44986.1"/>
    </source>
</evidence>